<evidence type="ECO:0000256" key="2">
    <source>
        <dbReference type="ARBA" id="ARBA00022801"/>
    </source>
</evidence>
<dbReference type="InterPro" id="IPR041679">
    <property type="entry name" value="DNA2/NAM7-like_C"/>
</dbReference>
<dbReference type="Proteomes" id="UP000188533">
    <property type="component" value="Unassembled WGS sequence"/>
</dbReference>
<reference evidence="6 7" key="2">
    <citation type="submission" date="2017-02" db="EMBL/GenBank/DDBJ databases">
        <title>A genome survey and senescence transcriptome analysis in Lentinula edodes.</title>
        <authorList>
            <person name="Sakamoto Y."/>
            <person name="Nakade K."/>
            <person name="Sato S."/>
            <person name="Yoshida Y."/>
            <person name="Miyazaki K."/>
            <person name="Natsume S."/>
            <person name="Konno N."/>
        </authorList>
    </citation>
    <scope>NUCLEOTIDE SEQUENCE [LARGE SCALE GENOMIC DNA]</scope>
    <source>
        <strain evidence="6 7">NBRC 111202</strain>
    </source>
</reference>
<keyword evidence="3 6" id="KW-0347">Helicase</keyword>
<dbReference type="InterPro" id="IPR027417">
    <property type="entry name" value="P-loop_NTPase"/>
</dbReference>
<evidence type="ECO:0000256" key="4">
    <source>
        <dbReference type="ARBA" id="ARBA00022840"/>
    </source>
</evidence>
<keyword evidence="2" id="KW-0378">Hydrolase</keyword>
<dbReference type="GO" id="GO:0043139">
    <property type="term" value="F:5'-3' DNA helicase activity"/>
    <property type="evidence" value="ECO:0007669"/>
    <property type="project" value="TreeGrafter"/>
</dbReference>
<accession>A0A1Q3ERS7</accession>
<evidence type="ECO:0000259" key="5">
    <source>
        <dbReference type="Pfam" id="PF13087"/>
    </source>
</evidence>
<dbReference type="InterPro" id="IPR011333">
    <property type="entry name" value="SKP1/BTB/POZ_sf"/>
</dbReference>
<keyword evidence="1" id="KW-0547">Nucleotide-binding</keyword>
<dbReference type="AlphaFoldDB" id="A0A1Q3ERS7"/>
<dbReference type="EMBL" id="BDGU01001427">
    <property type="protein sequence ID" value="GAW09909.1"/>
    <property type="molecule type" value="Genomic_DNA"/>
</dbReference>
<protein>
    <submittedName>
        <fullName evidence="6">Atp-dependent helicase nam7</fullName>
    </submittedName>
</protein>
<dbReference type="InterPro" id="IPR050534">
    <property type="entry name" value="Coronavir_polyprotein_1ab"/>
</dbReference>
<comment type="caution">
    <text evidence="6">The sequence shown here is derived from an EMBL/GenBank/DDBJ whole genome shotgun (WGS) entry which is preliminary data.</text>
</comment>
<reference evidence="6 7" key="1">
    <citation type="submission" date="2016-08" db="EMBL/GenBank/DDBJ databases">
        <authorList>
            <consortium name="Lentinula edodes genome sequencing consortium"/>
            <person name="Sakamoto Y."/>
            <person name="Nakade K."/>
            <person name="Sato S."/>
            <person name="Yoshida Y."/>
            <person name="Miyazaki K."/>
            <person name="Natsume S."/>
            <person name="Konno N."/>
        </authorList>
    </citation>
    <scope>NUCLEOTIDE SEQUENCE [LARGE SCALE GENOMIC DNA]</scope>
    <source>
        <strain evidence="6 7">NBRC 111202</strain>
    </source>
</reference>
<dbReference type="PANTHER" id="PTHR43788:SF8">
    <property type="entry name" value="DNA-BINDING PROTEIN SMUBP-2"/>
    <property type="match status" value="1"/>
</dbReference>
<evidence type="ECO:0000256" key="3">
    <source>
        <dbReference type="ARBA" id="ARBA00022806"/>
    </source>
</evidence>
<dbReference type="CDD" id="cd18808">
    <property type="entry name" value="SF1_C_Upf1"/>
    <property type="match status" value="1"/>
</dbReference>
<dbReference type="CDD" id="cd17934">
    <property type="entry name" value="DEXXQc_Upf1-like"/>
    <property type="match status" value="1"/>
</dbReference>
<dbReference type="InterPro" id="IPR047187">
    <property type="entry name" value="SF1_C_Upf1"/>
</dbReference>
<dbReference type="Pfam" id="PF13087">
    <property type="entry name" value="AAA_12"/>
    <property type="match status" value="1"/>
</dbReference>
<dbReference type="SUPFAM" id="SSF52540">
    <property type="entry name" value="P-loop containing nucleoside triphosphate hydrolases"/>
    <property type="match status" value="1"/>
</dbReference>
<dbReference type="PANTHER" id="PTHR43788">
    <property type="entry name" value="DNA2/NAM7 HELICASE FAMILY MEMBER"/>
    <property type="match status" value="1"/>
</dbReference>
<proteinExistence type="predicted"/>
<dbReference type="GO" id="GO:0016787">
    <property type="term" value="F:hydrolase activity"/>
    <property type="evidence" value="ECO:0007669"/>
    <property type="project" value="UniProtKB-KW"/>
</dbReference>
<evidence type="ECO:0000313" key="7">
    <source>
        <dbReference type="Proteomes" id="UP000188533"/>
    </source>
</evidence>
<dbReference type="Gene3D" id="3.40.50.300">
    <property type="entry name" value="P-loop containing nucleotide triphosphate hydrolases"/>
    <property type="match status" value="3"/>
</dbReference>
<organism evidence="6 7">
    <name type="scientific">Lentinula edodes</name>
    <name type="common">Shiitake mushroom</name>
    <name type="synonym">Lentinus edodes</name>
    <dbReference type="NCBI Taxonomy" id="5353"/>
    <lineage>
        <taxon>Eukaryota</taxon>
        <taxon>Fungi</taxon>
        <taxon>Dikarya</taxon>
        <taxon>Basidiomycota</taxon>
        <taxon>Agaricomycotina</taxon>
        <taxon>Agaricomycetes</taxon>
        <taxon>Agaricomycetidae</taxon>
        <taxon>Agaricales</taxon>
        <taxon>Marasmiineae</taxon>
        <taxon>Omphalotaceae</taxon>
        <taxon>Lentinula</taxon>
    </lineage>
</organism>
<feature type="domain" description="DNA2/NAM7 helicase-like C-terminal" evidence="5">
    <location>
        <begin position="648"/>
        <end position="810"/>
    </location>
</feature>
<evidence type="ECO:0000313" key="6">
    <source>
        <dbReference type="EMBL" id="GAW09909.1"/>
    </source>
</evidence>
<gene>
    <name evidence="6" type="ORF">LENED_012122</name>
</gene>
<name>A0A1Q3ERS7_LENED</name>
<evidence type="ECO:0000256" key="1">
    <source>
        <dbReference type="ARBA" id="ARBA00022741"/>
    </source>
</evidence>
<dbReference type="GO" id="GO:0005524">
    <property type="term" value="F:ATP binding"/>
    <property type="evidence" value="ECO:0007669"/>
    <property type="project" value="UniProtKB-KW"/>
</dbReference>
<keyword evidence="4" id="KW-0067">ATP-binding</keyword>
<dbReference type="STRING" id="5353.A0A1Q3ERS7"/>
<sequence length="852" mass="94906">MYSVKYSEVVSVVSAVRRPGTPDPDRLQRDGTYYLPCKIFLVDNRLFQIPFAYLSNESEIFRGMADVPLPSDGTAEGMSDDHPIRLEGVSKEDFRQLLRVLCPPKASGREEVLSFKQWISVLKLADLWCMDAVRAHAIEKMSDMDADPVEKVVVARQYKVHDWLVPAFNAIISRSQTLSEVDVERLGVSTILRLVAIRLHPKDQSIIALSVFDAQNKCLVVEFSTQLGLRSNTTGQLGGRPSSPNFDASKVRAMIQEILCQPPGFYAFDLGPLALALYRELGIRVADGIDIQSVFPESRKTPADAISAIIGSDAGIRVDVDRVVSVFEDLTYYQVDPKFTSRTALVQRAWISQFLAGFESAPEEFQAIRRIDTTTQSDNWAADSVRLQYMKPLETEHSVTVTVGSDGAGSLDARSSIYKNKLRRNQNLDLTVQNEHGTFIIPGNTGGVVGRRAPLNISRELGSSNQVVGKILSKGRDILTNADEKKAAAVLRMLQGEGDFGNIWVTNIWDPPNGTMSWPKSFTHSPPITVPEVPNRPLNSSQIFAIAKMLSLESDNHIILIRGPPGSGKTSVISRFVEIATASPQYIPIHTLIVDEASQIEVGNFLPVLFTAVKTLQKLCFIGDDKQLPPHGQEEIQDLKSVFEIDHLHNHIYLLDTQYRMPPQMGDFISSAVYDGDLKSNPNHVITDRTLACQFIHVPGVEIFKGNSFINTTEALAVMKLAAFLEGSQKSYRIITPYDSQRNYIEELMKEKELDWHDKCFNVDSFQGNEDNFIIISIVRSDKPGFLTNLRRTNVMLTRFKRGMFIVTSKKFITGPGAGTLVAQLADYYEKRVGDAAWLGTEEIGGEKMVLQ</sequence>
<keyword evidence="7" id="KW-1185">Reference proteome</keyword>
<dbReference type="Gene3D" id="3.30.710.10">
    <property type="entry name" value="Potassium Channel Kv1.1, Chain A"/>
    <property type="match status" value="1"/>
</dbReference>